<name>A0A4R2NSJ7_9BACL</name>
<reference evidence="7 8" key="1">
    <citation type="submission" date="2019-03" db="EMBL/GenBank/DDBJ databases">
        <title>Genomic Encyclopedia of Type Strains, Phase IV (KMG-IV): sequencing the most valuable type-strain genomes for metagenomic binning, comparative biology and taxonomic classification.</title>
        <authorList>
            <person name="Goeker M."/>
        </authorList>
    </citation>
    <scope>NUCLEOTIDE SEQUENCE [LARGE SCALE GENOMIC DNA]</scope>
    <source>
        <strain evidence="7 8">DSM 19377</strain>
    </source>
</reference>
<evidence type="ECO:0000256" key="6">
    <source>
        <dbReference type="SAM" id="Phobius"/>
    </source>
</evidence>
<evidence type="ECO:0000256" key="4">
    <source>
        <dbReference type="ARBA" id="ARBA00022989"/>
    </source>
</evidence>
<evidence type="ECO:0000256" key="1">
    <source>
        <dbReference type="ARBA" id="ARBA00004651"/>
    </source>
</evidence>
<dbReference type="NCBIfam" id="TIGR00765">
    <property type="entry name" value="yihY_not_rbn"/>
    <property type="match status" value="1"/>
</dbReference>
<evidence type="ECO:0000256" key="2">
    <source>
        <dbReference type="ARBA" id="ARBA00022475"/>
    </source>
</evidence>
<protein>
    <submittedName>
        <fullName evidence="7">Membrane protein</fullName>
    </submittedName>
</protein>
<feature type="transmembrane region" description="Helical" evidence="6">
    <location>
        <begin position="243"/>
        <end position="276"/>
    </location>
</feature>
<feature type="transmembrane region" description="Helical" evidence="6">
    <location>
        <begin position="210"/>
        <end position="231"/>
    </location>
</feature>
<dbReference type="GO" id="GO:0005886">
    <property type="term" value="C:plasma membrane"/>
    <property type="evidence" value="ECO:0007669"/>
    <property type="project" value="UniProtKB-SubCell"/>
</dbReference>
<gene>
    <name evidence="7" type="ORF">EV207_12420</name>
</gene>
<keyword evidence="8" id="KW-1185">Reference proteome</keyword>
<comment type="caution">
    <text evidence="7">The sequence shown here is derived from an EMBL/GenBank/DDBJ whole genome shotgun (WGS) entry which is preliminary data.</text>
</comment>
<dbReference type="RefSeq" id="WP_132746947.1">
    <property type="nucleotide sequence ID" value="NZ_SLXK01000024.1"/>
</dbReference>
<proteinExistence type="predicted"/>
<dbReference type="OrthoDB" id="9775903at2"/>
<feature type="transmembrane region" description="Helical" evidence="6">
    <location>
        <begin position="175"/>
        <end position="198"/>
    </location>
</feature>
<dbReference type="AlphaFoldDB" id="A0A4R2NSJ7"/>
<sequence length="283" mass="31784">MGKQHFFTKTKFFFKHFFKRFFEDGTLDIAATLAYYFLLSLFPFLIFTFSIIPYLGITQDQALHLLNRYVPSDVMTIIEENTGHLFNKHGGLLSIGVIATLWPASNAVNALIRAMNHAYDVEETRSFIVARLLAIVFTIAMIVVIVATLVINVFGPTLGKVLFSHLDLSIGFLHLWSNLSLLISFLIIIIVFACIYIFAPNKRLRFNEVIVGAVIAAVGWQALSYAFSVYIDRYGFGQYSATYGTLGGIIILMLWFYLTALIIVVGGEINAALGFIKKIPRNK</sequence>
<dbReference type="PIRSF" id="PIRSF035875">
    <property type="entry name" value="RNase_BN"/>
    <property type="match status" value="1"/>
</dbReference>
<dbReference type="InterPro" id="IPR017039">
    <property type="entry name" value="Virul_fac_BrkB"/>
</dbReference>
<keyword evidence="3 6" id="KW-0812">Transmembrane</keyword>
<evidence type="ECO:0000256" key="3">
    <source>
        <dbReference type="ARBA" id="ARBA00022692"/>
    </source>
</evidence>
<evidence type="ECO:0000313" key="7">
    <source>
        <dbReference type="EMBL" id="TCP24521.1"/>
    </source>
</evidence>
<dbReference type="EMBL" id="SLXK01000024">
    <property type="protein sequence ID" value="TCP24521.1"/>
    <property type="molecule type" value="Genomic_DNA"/>
</dbReference>
<comment type="subcellular location">
    <subcellularLocation>
        <location evidence="1">Cell membrane</location>
        <topology evidence="1">Multi-pass membrane protein</topology>
    </subcellularLocation>
</comment>
<feature type="transmembrane region" description="Helical" evidence="6">
    <location>
        <begin position="91"/>
        <end position="112"/>
    </location>
</feature>
<dbReference type="PANTHER" id="PTHR30213:SF0">
    <property type="entry name" value="UPF0761 MEMBRANE PROTEIN YIHY"/>
    <property type="match status" value="1"/>
</dbReference>
<dbReference type="PANTHER" id="PTHR30213">
    <property type="entry name" value="INNER MEMBRANE PROTEIN YHJD"/>
    <property type="match status" value="1"/>
</dbReference>
<keyword evidence="5 6" id="KW-0472">Membrane</keyword>
<accession>A0A4R2NSJ7</accession>
<dbReference type="Pfam" id="PF03631">
    <property type="entry name" value="Virul_fac_BrkB"/>
    <property type="match status" value="1"/>
</dbReference>
<dbReference type="Proteomes" id="UP000295416">
    <property type="component" value="Unassembled WGS sequence"/>
</dbReference>
<feature type="transmembrane region" description="Helical" evidence="6">
    <location>
        <begin position="33"/>
        <end position="57"/>
    </location>
</feature>
<feature type="transmembrane region" description="Helical" evidence="6">
    <location>
        <begin position="132"/>
        <end position="155"/>
    </location>
</feature>
<organism evidence="7 8">
    <name type="scientific">Scopulibacillus darangshiensis</name>
    <dbReference type="NCBI Taxonomy" id="442528"/>
    <lineage>
        <taxon>Bacteria</taxon>
        <taxon>Bacillati</taxon>
        <taxon>Bacillota</taxon>
        <taxon>Bacilli</taxon>
        <taxon>Bacillales</taxon>
        <taxon>Sporolactobacillaceae</taxon>
        <taxon>Scopulibacillus</taxon>
    </lineage>
</organism>
<keyword evidence="4 6" id="KW-1133">Transmembrane helix</keyword>
<evidence type="ECO:0000256" key="5">
    <source>
        <dbReference type="ARBA" id="ARBA00023136"/>
    </source>
</evidence>
<evidence type="ECO:0000313" key="8">
    <source>
        <dbReference type="Proteomes" id="UP000295416"/>
    </source>
</evidence>
<keyword evidence="2" id="KW-1003">Cell membrane</keyword>